<reference evidence="2 3" key="1">
    <citation type="journal article" date="2015" name="Proc. Natl. Acad. Sci. U.S.A.">
        <title>The resurrection genome of Boea hygrometrica: A blueprint for survival of dehydration.</title>
        <authorList>
            <person name="Xiao L."/>
            <person name="Yang G."/>
            <person name="Zhang L."/>
            <person name="Yang X."/>
            <person name="Zhao S."/>
            <person name="Ji Z."/>
            <person name="Zhou Q."/>
            <person name="Hu M."/>
            <person name="Wang Y."/>
            <person name="Chen M."/>
            <person name="Xu Y."/>
            <person name="Jin H."/>
            <person name="Xiao X."/>
            <person name="Hu G."/>
            <person name="Bao F."/>
            <person name="Hu Y."/>
            <person name="Wan P."/>
            <person name="Li L."/>
            <person name="Deng X."/>
            <person name="Kuang T."/>
            <person name="Xiang C."/>
            <person name="Zhu J.K."/>
            <person name="Oliver M.J."/>
            <person name="He Y."/>
        </authorList>
    </citation>
    <scope>NUCLEOTIDE SEQUENCE [LARGE SCALE GENOMIC DNA]</scope>
    <source>
        <strain evidence="3">cv. XS01</strain>
    </source>
</reference>
<name>A0A2Z7CCR1_9LAMI</name>
<feature type="compositionally biased region" description="Basic residues" evidence="1">
    <location>
        <begin position="31"/>
        <end position="49"/>
    </location>
</feature>
<evidence type="ECO:0000313" key="3">
    <source>
        <dbReference type="Proteomes" id="UP000250235"/>
    </source>
</evidence>
<dbReference type="AlphaFoldDB" id="A0A2Z7CCR1"/>
<dbReference type="Proteomes" id="UP000250235">
    <property type="component" value="Unassembled WGS sequence"/>
</dbReference>
<dbReference type="EMBL" id="KQ996494">
    <property type="protein sequence ID" value="KZV44812.1"/>
    <property type="molecule type" value="Genomic_DNA"/>
</dbReference>
<feature type="region of interest" description="Disordered" evidence="1">
    <location>
        <begin position="1"/>
        <end position="49"/>
    </location>
</feature>
<sequence length="151" mass="16730">MGCPGQARTKPIRKQTSRHDIAEASPDGRRHHENHARRKATHGRDKRGARRWMRLSVAHRSATIARAALPSAGHQAPIARPAHDKRRDIIARQRPPSHNQCAAASIQRPIFVRHRAESARYSGRSSCAIVRQAHGAAADLHGRDAGQARIQ</sequence>
<organism evidence="2 3">
    <name type="scientific">Dorcoceras hygrometricum</name>
    <dbReference type="NCBI Taxonomy" id="472368"/>
    <lineage>
        <taxon>Eukaryota</taxon>
        <taxon>Viridiplantae</taxon>
        <taxon>Streptophyta</taxon>
        <taxon>Embryophyta</taxon>
        <taxon>Tracheophyta</taxon>
        <taxon>Spermatophyta</taxon>
        <taxon>Magnoliopsida</taxon>
        <taxon>eudicotyledons</taxon>
        <taxon>Gunneridae</taxon>
        <taxon>Pentapetalae</taxon>
        <taxon>asterids</taxon>
        <taxon>lamiids</taxon>
        <taxon>Lamiales</taxon>
        <taxon>Gesneriaceae</taxon>
        <taxon>Didymocarpoideae</taxon>
        <taxon>Trichosporeae</taxon>
        <taxon>Loxocarpinae</taxon>
        <taxon>Dorcoceras</taxon>
    </lineage>
</organism>
<accession>A0A2Z7CCR1</accession>
<keyword evidence="3" id="KW-1185">Reference proteome</keyword>
<proteinExistence type="predicted"/>
<gene>
    <name evidence="2" type="ORF">F511_09855</name>
</gene>
<evidence type="ECO:0000313" key="2">
    <source>
        <dbReference type="EMBL" id="KZV44812.1"/>
    </source>
</evidence>
<feature type="compositionally biased region" description="Basic and acidic residues" evidence="1">
    <location>
        <begin position="17"/>
        <end position="30"/>
    </location>
</feature>
<evidence type="ECO:0000256" key="1">
    <source>
        <dbReference type="SAM" id="MobiDB-lite"/>
    </source>
</evidence>
<protein>
    <submittedName>
        <fullName evidence="2">Uncharacterized protein</fullName>
    </submittedName>
</protein>